<keyword evidence="1" id="KW-1133">Transmembrane helix</keyword>
<organism evidence="2 3">
    <name type="scientific">Favolaschia claudopus</name>
    <dbReference type="NCBI Taxonomy" id="2862362"/>
    <lineage>
        <taxon>Eukaryota</taxon>
        <taxon>Fungi</taxon>
        <taxon>Dikarya</taxon>
        <taxon>Basidiomycota</taxon>
        <taxon>Agaricomycotina</taxon>
        <taxon>Agaricomycetes</taxon>
        <taxon>Agaricomycetidae</taxon>
        <taxon>Agaricales</taxon>
        <taxon>Marasmiineae</taxon>
        <taxon>Mycenaceae</taxon>
        <taxon>Favolaschia</taxon>
    </lineage>
</organism>
<dbReference type="AlphaFoldDB" id="A0AAW0CLQ4"/>
<gene>
    <name evidence="2" type="ORF">R3P38DRAFT_2769011</name>
</gene>
<evidence type="ECO:0000256" key="1">
    <source>
        <dbReference type="SAM" id="Phobius"/>
    </source>
</evidence>
<reference evidence="2 3" key="1">
    <citation type="journal article" date="2024" name="J Genomics">
        <title>Draft genome sequencing and assembly of Favolaschia claudopus CIRM-BRFM 2984 isolated from oak limbs.</title>
        <authorList>
            <person name="Navarro D."/>
            <person name="Drula E."/>
            <person name="Chaduli D."/>
            <person name="Cazenave R."/>
            <person name="Ahrendt S."/>
            <person name="Wang J."/>
            <person name="Lipzen A."/>
            <person name="Daum C."/>
            <person name="Barry K."/>
            <person name="Grigoriev I.V."/>
            <person name="Favel A."/>
            <person name="Rosso M.N."/>
            <person name="Martin F."/>
        </authorList>
    </citation>
    <scope>NUCLEOTIDE SEQUENCE [LARGE SCALE GENOMIC DNA]</scope>
    <source>
        <strain evidence="2 3">CIRM-BRFM 2984</strain>
    </source>
</reference>
<evidence type="ECO:0000313" key="3">
    <source>
        <dbReference type="Proteomes" id="UP001362999"/>
    </source>
</evidence>
<dbReference type="EMBL" id="JAWWNJ010000015">
    <property type="protein sequence ID" value="KAK7040576.1"/>
    <property type="molecule type" value="Genomic_DNA"/>
</dbReference>
<sequence>MPHSLHPSARASCKKLVKKAEKNTFNVPDKIKHGFLQIDGYVLGILKVVPGWSQIGHPNHFQPSHDLISDTCNQFMQSITICKELHFDVNKHKWFKVLLKGDRLKVEGHKFIYQKKGTHIDKSDPFNRWASLTLLGEFEGGELRLQEIRDEARFGREPPTSVHKVANGVDCQTRPRAIAFLLSPSPHPIPDAAPGPVKDIKEEDEEVVLASCDDAMEVEWTLSRPSDQGPEHCAAVNMIRVAQSLDSPTLVGFLSLGIVLSLLLVIVTSYNKLRYSTILPPILAPFLWSRSLLVSKSATGFYNHGFQAIADTLSRVMHVQFELEEIFYILDFECITPQIGLPVIHEQFSSRYPGIFRASQQYENKVQDSAKMSRVTETVKLSSFAISLHVAFVAHQDQ</sequence>
<dbReference type="Proteomes" id="UP001362999">
    <property type="component" value="Unassembled WGS sequence"/>
</dbReference>
<protein>
    <submittedName>
        <fullName evidence="2">Uncharacterized protein</fullName>
    </submittedName>
</protein>
<accession>A0AAW0CLQ4</accession>
<name>A0AAW0CLQ4_9AGAR</name>
<keyword evidence="3" id="KW-1185">Reference proteome</keyword>
<keyword evidence="1" id="KW-0472">Membrane</keyword>
<comment type="caution">
    <text evidence="2">The sequence shown here is derived from an EMBL/GenBank/DDBJ whole genome shotgun (WGS) entry which is preliminary data.</text>
</comment>
<feature type="transmembrane region" description="Helical" evidence="1">
    <location>
        <begin position="250"/>
        <end position="270"/>
    </location>
</feature>
<proteinExistence type="predicted"/>
<keyword evidence="1" id="KW-0812">Transmembrane</keyword>
<evidence type="ECO:0000313" key="2">
    <source>
        <dbReference type="EMBL" id="KAK7040576.1"/>
    </source>
</evidence>